<dbReference type="SUPFAM" id="SSF51206">
    <property type="entry name" value="cAMP-binding domain-like"/>
    <property type="match status" value="1"/>
</dbReference>
<dbReference type="CDD" id="cd00038">
    <property type="entry name" value="CAP_ED"/>
    <property type="match status" value="1"/>
</dbReference>
<dbReference type="InterPro" id="IPR018490">
    <property type="entry name" value="cNMP-bd_dom_sf"/>
</dbReference>
<dbReference type="AlphaFoldDB" id="A0A8B7TMF4"/>
<reference evidence="2" key="1">
    <citation type="submission" date="2025-08" db="UniProtKB">
        <authorList>
            <consortium name="RefSeq"/>
        </authorList>
    </citation>
    <scope>IDENTIFICATION</scope>
    <source>
        <tissue evidence="2">Leukocyte</tissue>
    </source>
</reference>
<name>A0A8B7TMF4_CASCN</name>
<organism evidence="2">
    <name type="scientific">Castor canadensis</name>
    <name type="common">American beaver</name>
    <dbReference type="NCBI Taxonomy" id="51338"/>
    <lineage>
        <taxon>Eukaryota</taxon>
        <taxon>Metazoa</taxon>
        <taxon>Chordata</taxon>
        <taxon>Craniata</taxon>
        <taxon>Vertebrata</taxon>
        <taxon>Euteleostomi</taxon>
        <taxon>Mammalia</taxon>
        <taxon>Eutheria</taxon>
        <taxon>Euarchontoglires</taxon>
        <taxon>Glires</taxon>
        <taxon>Rodentia</taxon>
        <taxon>Castorimorpha</taxon>
        <taxon>Castoridae</taxon>
        <taxon>Castor</taxon>
    </lineage>
</organism>
<evidence type="ECO:0000259" key="1">
    <source>
        <dbReference type="PROSITE" id="PS50042"/>
    </source>
</evidence>
<dbReference type="PROSITE" id="PS50042">
    <property type="entry name" value="CNMP_BINDING_3"/>
    <property type="match status" value="1"/>
</dbReference>
<dbReference type="GO" id="GO:0005783">
    <property type="term" value="C:endoplasmic reticulum"/>
    <property type="evidence" value="ECO:0007669"/>
    <property type="project" value="TreeGrafter"/>
</dbReference>
<dbReference type="InterPro" id="IPR050301">
    <property type="entry name" value="NTE"/>
</dbReference>
<dbReference type="OrthoDB" id="421051at2759"/>
<dbReference type="InterPro" id="IPR014710">
    <property type="entry name" value="RmlC-like_jellyroll"/>
</dbReference>
<dbReference type="PANTHER" id="PTHR14226">
    <property type="entry name" value="NEUROPATHY TARGET ESTERASE/SWISS CHEESE D.MELANOGASTER"/>
    <property type="match status" value="1"/>
</dbReference>
<dbReference type="Pfam" id="PF00027">
    <property type="entry name" value="cNMP_binding"/>
    <property type="match status" value="1"/>
</dbReference>
<dbReference type="GO" id="GO:0004622">
    <property type="term" value="F:phosphatidylcholine lysophospholipase activity"/>
    <property type="evidence" value="ECO:0007669"/>
    <property type="project" value="TreeGrafter"/>
</dbReference>
<feature type="domain" description="Cyclic nucleotide-binding" evidence="1">
    <location>
        <begin position="89"/>
        <end position="210"/>
    </location>
</feature>
<dbReference type="SMART" id="SM00100">
    <property type="entry name" value="cNMP"/>
    <property type="match status" value="1"/>
</dbReference>
<dbReference type="RefSeq" id="XP_020008743.1">
    <property type="nucleotide sequence ID" value="XM_020153154.1"/>
</dbReference>
<dbReference type="PANTHER" id="PTHR14226:SF23">
    <property type="entry name" value="PATATIN-LIKE PHOSPHOLIPASE DOMAIN-CONTAINING PROTEIN 7"/>
    <property type="match status" value="1"/>
</dbReference>
<dbReference type="FunFam" id="2.60.120.10:FF:000012">
    <property type="entry name" value="neuropathy target esterase isoform X2"/>
    <property type="match status" value="1"/>
</dbReference>
<dbReference type="InterPro" id="IPR000595">
    <property type="entry name" value="cNMP-bd_dom"/>
</dbReference>
<proteinExistence type="predicted"/>
<protein>
    <submittedName>
        <fullName evidence="2">Patatin-like phospholipase domain-containing protein 7 isoform X2</fullName>
    </submittedName>
</protein>
<sequence>MFYGRKIMRKVTTLPHTLVGNTATPRQRSRKRTKMLSLAKRILRFKKEYPTLQPKEPPPSLLEADLTEFDVKNSHLPLEVLYMLKNVRVLGHFEKPLFLELCKHMVFVQLHEGEHVFQPGEPDTSIYVVQDGRLEDGTEVVVKEVLAGDSVHSLLSILDVITGHTAPYKTVSARAAAPSTILRLPAVAFQGVFEKYPETLVRVVQIIMVRLQRVTFLALHNYLGLTTELFNPVSAAPPTQPAVTHAVRVASAVLRAPLPVWASSTQAVDFQDFGR</sequence>
<gene>
    <name evidence="2" type="primary">LOC109676957</name>
</gene>
<dbReference type="Gene3D" id="2.60.120.10">
    <property type="entry name" value="Jelly Rolls"/>
    <property type="match status" value="1"/>
</dbReference>
<accession>A0A8B7TMF4</accession>
<evidence type="ECO:0000313" key="2">
    <source>
        <dbReference type="RefSeq" id="XP_020008743.1"/>
    </source>
</evidence>